<keyword evidence="8" id="KW-1185">Reference proteome</keyword>
<dbReference type="GO" id="GO:0016887">
    <property type="term" value="F:ATP hydrolysis activity"/>
    <property type="evidence" value="ECO:0007669"/>
    <property type="project" value="InterPro"/>
</dbReference>
<dbReference type="GO" id="GO:0015807">
    <property type="term" value="P:L-amino acid transport"/>
    <property type="evidence" value="ECO:0007669"/>
    <property type="project" value="TreeGrafter"/>
</dbReference>
<dbReference type="PANTHER" id="PTHR43820:SF4">
    <property type="entry name" value="HIGH-AFFINITY BRANCHED-CHAIN AMINO ACID TRANSPORT ATP-BINDING PROTEIN LIVF"/>
    <property type="match status" value="1"/>
</dbReference>
<protein>
    <recommendedName>
        <fullName evidence="6">ABC transporter domain-containing protein</fullName>
    </recommendedName>
</protein>
<dbReference type="InterPro" id="IPR052156">
    <property type="entry name" value="BCAA_Transport_ATP-bd_LivF"/>
</dbReference>
<dbReference type="Proteomes" id="UP000182840">
    <property type="component" value="Chromosome"/>
</dbReference>
<proteinExistence type="inferred from homology"/>
<dbReference type="InterPro" id="IPR027417">
    <property type="entry name" value="P-loop_NTPase"/>
</dbReference>
<evidence type="ECO:0000256" key="3">
    <source>
        <dbReference type="ARBA" id="ARBA00022741"/>
    </source>
</evidence>
<evidence type="ECO:0000256" key="1">
    <source>
        <dbReference type="ARBA" id="ARBA00005417"/>
    </source>
</evidence>
<evidence type="ECO:0000256" key="2">
    <source>
        <dbReference type="ARBA" id="ARBA00022448"/>
    </source>
</evidence>
<dbReference type="InterPro" id="IPR032823">
    <property type="entry name" value="BCA_ABC_TP_C"/>
</dbReference>
<dbReference type="AlphaFoldDB" id="A0A1L3SQI8"/>
<dbReference type="PANTHER" id="PTHR43820">
    <property type="entry name" value="HIGH-AFFINITY BRANCHED-CHAIN AMINO ACID TRANSPORT ATP-BINDING PROTEIN LIVF"/>
    <property type="match status" value="1"/>
</dbReference>
<dbReference type="PROSITE" id="PS50893">
    <property type="entry name" value="ABC_TRANSPORTER_2"/>
    <property type="match status" value="2"/>
</dbReference>
<dbReference type="InterPro" id="IPR003439">
    <property type="entry name" value="ABC_transporter-like_ATP-bd"/>
</dbReference>
<comment type="similarity">
    <text evidence="1">Belongs to the ABC transporter superfamily.</text>
</comment>
<dbReference type="PROSITE" id="PS00211">
    <property type="entry name" value="ABC_TRANSPORTER_1"/>
    <property type="match status" value="1"/>
</dbReference>
<dbReference type="SMART" id="SM00382">
    <property type="entry name" value="AAA"/>
    <property type="match status" value="2"/>
</dbReference>
<name>A0A1L3SQI8_9HYPH</name>
<keyword evidence="2" id="KW-0813">Transport</keyword>
<keyword evidence="5" id="KW-0029">Amino-acid transport</keyword>
<dbReference type="STRING" id="1670800.BSQ44_10125"/>
<sequence length="494" mass="51972">MTHAGALVAKGLTKHYGGVKALGDVSFVLAPGQTLGVIGPNGAGKSTLLSLLSGGARPTSGTVTWDGRRIDDLPSYKVARLGIGRARQIPRPFRRLTVRQNLEVAANSAVAAREDRAPLVTRTLDECGLLARAATPTGELGLLDLKRLEVARALALDPRVILLDEVAGGLMGPEVSAIADLIGSIRQRGISIVIVEHVQGVIGRHADHAIVLDWGRVIAEGSPREVAADPKVVEVYFGAATAMQPKAADPALRTAPLVLEVDRVTAGYGGLTALSDVSITLRQGEVVGIIGANGAGKTTLCRVIAGLVPSKSGAVSLLGEDVTALAPHRRARRGLAICHEGRRLFTGLSVEENLDLGAALSGGSREEIKRRRGEIYGMFPVLAERANKSAGAMSGGQQQMLAIGRALMAAPKVLLLDELSLGLAPLVIETIYQALDHIRSLGVSIVLVEQNTHRCLSVADRVYVLERGHVSYGGLPEGLMKQDVLRQAYFGETA</sequence>
<dbReference type="Gene3D" id="3.40.50.300">
    <property type="entry name" value="P-loop containing nucleotide triphosphate hydrolases"/>
    <property type="match status" value="2"/>
</dbReference>
<dbReference type="CDD" id="cd03219">
    <property type="entry name" value="ABC_Mj1267_LivG_branched"/>
    <property type="match status" value="1"/>
</dbReference>
<dbReference type="RefSeq" id="WP_072603628.1">
    <property type="nucleotide sequence ID" value="NZ_CP018171.1"/>
</dbReference>
<evidence type="ECO:0000259" key="6">
    <source>
        <dbReference type="PROSITE" id="PS50893"/>
    </source>
</evidence>
<dbReference type="InterPro" id="IPR017871">
    <property type="entry name" value="ABC_transporter-like_CS"/>
</dbReference>
<dbReference type="OrthoDB" id="9805029at2"/>
<reference evidence="8" key="1">
    <citation type="submission" date="2016-11" db="EMBL/GenBank/DDBJ databases">
        <title>Mesorhizobium oceanicum sp. nov., isolated from deep seawater in South China Sea.</title>
        <authorList>
            <person name="Fu G.-Y."/>
        </authorList>
    </citation>
    <scope>NUCLEOTIDE SEQUENCE [LARGE SCALE GENOMIC DNA]</scope>
    <source>
        <strain evidence="8">B7</strain>
    </source>
</reference>
<dbReference type="SUPFAM" id="SSF52540">
    <property type="entry name" value="P-loop containing nucleoside triphosphate hydrolases"/>
    <property type="match status" value="2"/>
</dbReference>
<evidence type="ECO:0000313" key="7">
    <source>
        <dbReference type="EMBL" id="APH71683.1"/>
    </source>
</evidence>
<keyword evidence="3" id="KW-0547">Nucleotide-binding</keyword>
<dbReference type="Pfam" id="PF12399">
    <property type="entry name" value="BCA_ABC_TP_C"/>
    <property type="match status" value="1"/>
</dbReference>
<dbReference type="CDD" id="cd03224">
    <property type="entry name" value="ABC_TM1139_LivF_branched"/>
    <property type="match status" value="1"/>
</dbReference>
<dbReference type="Pfam" id="PF00005">
    <property type="entry name" value="ABC_tran"/>
    <property type="match status" value="2"/>
</dbReference>
<dbReference type="InterPro" id="IPR003593">
    <property type="entry name" value="AAA+_ATPase"/>
</dbReference>
<dbReference type="EMBL" id="CP018171">
    <property type="protein sequence ID" value="APH71683.1"/>
    <property type="molecule type" value="Genomic_DNA"/>
</dbReference>
<dbReference type="KEGG" id="meso:BSQ44_10125"/>
<accession>A0A1L3SQI8</accession>
<feature type="domain" description="ABC transporter" evidence="6">
    <location>
        <begin position="259"/>
        <end position="492"/>
    </location>
</feature>
<keyword evidence="4" id="KW-0067">ATP-binding</keyword>
<evidence type="ECO:0000256" key="4">
    <source>
        <dbReference type="ARBA" id="ARBA00022840"/>
    </source>
</evidence>
<dbReference type="GO" id="GO:0015658">
    <property type="term" value="F:branched-chain amino acid transmembrane transporter activity"/>
    <property type="evidence" value="ECO:0007669"/>
    <property type="project" value="TreeGrafter"/>
</dbReference>
<gene>
    <name evidence="7" type="ORF">BSQ44_10125</name>
</gene>
<organism evidence="7 8">
    <name type="scientific">Aquibium oceanicum</name>
    <dbReference type="NCBI Taxonomy" id="1670800"/>
    <lineage>
        <taxon>Bacteria</taxon>
        <taxon>Pseudomonadati</taxon>
        <taxon>Pseudomonadota</taxon>
        <taxon>Alphaproteobacteria</taxon>
        <taxon>Hyphomicrobiales</taxon>
        <taxon>Phyllobacteriaceae</taxon>
        <taxon>Aquibium</taxon>
    </lineage>
</organism>
<evidence type="ECO:0000256" key="5">
    <source>
        <dbReference type="ARBA" id="ARBA00022970"/>
    </source>
</evidence>
<feature type="domain" description="ABC transporter" evidence="6">
    <location>
        <begin position="7"/>
        <end position="239"/>
    </location>
</feature>
<evidence type="ECO:0000313" key="8">
    <source>
        <dbReference type="Proteomes" id="UP000182840"/>
    </source>
</evidence>
<dbReference type="GO" id="GO:0005524">
    <property type="term" value="F:ATP binding"/>
    <property type="evidence" value="ECO:0007669"/>
    <property type="project" value="UniProtKB-KW"/>
</dbReference>